<reference evidence="2 3" key="1">
    <citation type="journal article" date="2007" name="Nature">
        <title>Evolution of genes and genomes on the Drosophila phylogeny.</title>
        <authorList>
            <consortium name="Drosophila 12 Genomes Consortium"/>
            <person name="Clark A.G."/>
            <person name="Eisen M.B."/>
            <person name="Smith D.R."/>
            <person name="Bergman C.M."/>
            <person name="Oliver B."/>
            <person name="Markow T.A."/>
            <person name="Kaufman T.C."/>
            <person name="Kellis M."/>
            <person name="Gelbart W."/>
            <person name="Iyer V.N."/>
            <person name="Pollard D.A."/>
            <person name="Sackton T.B."/>
            <person name="Larracuente A.M."/>
            <person name="Singh N.D."/>
            <person name="Abad J.P."/>
            <person name="Abt D.N."/>
            <person name="Adryan B."/>
            <person name="Aguade M."/>
            <person name="Akashi H."/>
            <person name="Anderson W.W."/>
            <person name="Aquadro C.F."/>
            <person name="Ardell D.H."/>
            <person name="Arguello R."/>
            <person name="Artieri C.G."/>
            <person name="Barbash D.A."/>
            <person name="Barker D."/>
            <person name="Barsanti P."/>
            <person name="Batterham P."/>
            <person name="Batzoglou S."/>
            <person name="Begun D."/>
            <person name="Bhutkar A."/>
            <person name="Blanco E."/>
            <person name="Bosak S.A."/>
            <person name="Bradley R.K."/>
            <person name="Brand A.D."/>
            <person name="Brent M.R."/>
            <person name="Brooks A.N."/>
            <person name="Brown R.H."/>
            <person name="Butlin R.K."/>
            <person name="Caggese C."/>
            <person name="Calvi B.R."/>
            <person name="Bernardo de Carvalho A."/>
            <person name="Caspi A."/>
            <person name="Castrezana S."/>
            <person name="Celniker S.E."/>
            <person name="Chang J.L."/>
            <person name="Chapple C."/>
            <person name="Chatterji S."/>
            <person name="Chinwalla A."/>
            <person name="Civetta A."/>
            <person name="Clifton S.W."/>
            <person name="Comeron J.M."/>
            <person name="Costello J.C."/>
            <person name="Coyne J.A."/>
            <person name="Daub J."/>
            <person name="David R.G."/>
            <person name="Delcher A.L."/>
            <person name="Delehaunty K."/>
            <person name="Do C.B."/>
            <person name="Ebling H."/>
            <person name="Edwards K."/>
            <person name="Eickbush T."/>
            <person name="Evans J.D."/>
            <person name="Filipski A."/>
            <person name="Findeiss S."/>
            <person name="Freyhult E."/>
            <person name="Fulton L."/>
            <person name="Fulton R."/>
            <person name="Garcia A.C."/>
            <person name="Gardiner A."/>
            <person name="Garfield D.A."/>
            <person name="Garvin B.E."/>
            <person name="Gibson G."/>
            <person name="Gilbert D."/>
            <person name="Gnerre S."/>
            <person name="Godfrey J."/>
            <person name="Good R."/>
            <person name="Gotea V."/>
            <person name="Gravely B."/>
            <person name="Greenberg A.J."/>
            <person name="Griffiths-Jones S."/>
            <person name="Gross S."/>
            <person name="Guigo R."/>
            <person name="Gustafson E.A."/>
            <person name="Haerty W."/>
            <person name="Hahn M.W."/>
            <person name="Halligan D.L."/>
            <person name="Halpern A.L."/>
            <person name="Halter G.M."/>
            <person name="Han M.V."/>
            <person name="Heger A."/>
            <person name="Hillier L."/>
            <person name="Hinrichs A.S."/>
            <person name="Holmes I."/>
            <person name="Hoskins R.A."/>
            <person name="Hubisz M.J."/>
            <person name="Hultmark D."/>
            <person name="Huntley M.A."/>
            <person name="Jaffe D.B."/>
            <person name="Jagadeeshan S."/>
            <person name="Jeck W.R."/>
            <person name="Johnson J."/>
            <person name="Jones C.D."/>
            <person name="Jordan W.C."/>
            <person name="Karpen G.H."/>
            <person name="Kataoka E."/>
            <person name="Keightley P.D."/>
            <person name="Kheradpour P."/>
            <person name="Kirkness E.F."/>
            <person name="Koerich L.B."/>
            <person name="Kristiansen K."/>
            <person name="Kudrna D."/>
            <person name="Kulathinal R.J."/>
            <person name="Kumar S."/>
            <person name="Kwok R."/>
            <person name="Lander E."/>
            <person name="Langley C.H."/>
            <person name="Lapoint R."/>
            <person name="Lazzaro B.P."/>
            <person name="Lee S.J."/>
            <person name="Levesque L."/>
            <person name="Li R."/>
            <person name="Lin C.F."/>
            <person name="Lin M.F."/>
            <person name="Lindblad-Toh K."/>
            <person name="Llopart A."/>
            <person name="Long M."/>
            <person name="Low L."/>
            <person name="Lozovsky E."/>
            <person name="Lu J."/>
            <person name="Luo M."/>
            <person name="Machado C.A."/>
            <person name="Makalowski W."/>
            <person name="Marzo M."/>
            <person name="Matsuda M."/>
            <person name="Matzkin L."/>
            <person name="McAllister B."/>
            <person name="McBride C.S."/>
            <person name="McKernan B."/>
            <person name="McKernan K."/>
            <person name="Mendez-Lago M."/>
            <person name="Minx P."/>
            <person name="Mollenhauer M.U."/>
            <person name="Montooth K."/>
            <person name="Mount S.M."/>
            <person name="Mu X."/>
            <person name="Myers E."/>
            <person name="Negre B."/>
            <person name="Newfeld S."/>
            <person name="Nielsen R."/>
            <person name="Noor M.A."/>
            <person name="O'Grady P."/>
            <person name="Pachter L."/>
            <person name="Papaceit M."/>
            <person name="Parisi M.J."/>
            <person name="Parisi M."/>
            <person name="Parts L."/>
            <person name="Pedersen J.S."/>
            <person name="Pesole G."/>
            <person name="Phillippy A.M."/>
            <person name="Ponting C.P."/>
            <person name="Pop M."/>
            <person name="Porcelli D."/>
            <person name="Powell J.R."/>
            <person name="Prohaska S."/>
            <person name="Pruitt K."/>
            <person name="Puig M."/>
            <person name="Quesneville H."/>
            <person name="Ram K.R."/>
            <person name="Rand D."/>
            <person name="Rasmussen M.D."/>
            <person name="Reed L.K."/>
            <person name="Reenan R."/>
            <person name="Reily A."/>
            <person name="Remington K.A."/>
            <person name="Rieger T.T."/>
            <person name="Ritchie M.G."/>
            <person name="Robin C."/>
            <person name="Rogers Y.H."/>
            <person name="Rohde C."/>
            <person name="Rozas J."/>
            <person name="Rubenfield M.J."/>
            <person name="Ruiz A."/>
            <person name="Russo S."/>
            <person name="Salzberg S.L."/>
            <person name="Sanchez-Gracia A."/>
            <person name="Saranga D.J."/>
            <person name="Sato H."/>
            <person name="Schaeffer S.W."/>
            <person name="Schatz M.C."/>
            <person name="Schlenke T."/>
            <person name="Schwartz R."/>
            <person name="Segarra C."/>
            <person name="Singh R.S."/>
            <person name="Sirot L."/>
            <person name="Sirota M."/>
            <person name="Sisneros N.B."/>
            <person name="Smith C.D."/>
            <person name="Smith T.F."/>
            <person name="Spieth J."/>
            <person name="Stage D.E."/>
            <person name="Stark A."/>
            <person name="Stephan W."/>
            <person name="Strausberg R.L."/>
            <person name="Strempel S."/>
            <person name="Sturgill D."/>
            <person name="Sutton G."/>
            <person name="Sutton G.G."/>
            <person name="Tao W."/>
            <person name="Teichmann S."/>
            <person name="Tobari Y.N."/>
            <person name="Tomimura Y."/>
            <person name="Tsolas J.M."/>
            <person name="Valente V.L."/>
            <person name="Venter E."/>
            <person name="Venter J.C."/>
            <person name="Vicario S."/>
            <person name="Vieira F.G."/>
            <person name="Vilella A.J."/>
            <person name="Villasante A."/>
            <person name="Walenz B."/>
            <person name="Wang J."/>
            <person name="Wasserman M."/>
            <person name="Watts T."/>
            <person name="Wilson D."/>
            <person name="Wilson R.K."/>
            <person name="Wing R.A."/>
            <person name="Wolfner M.F."/>
            <person name="Wong A."/>
            <person name="Wong G.K."/>
            <person name="Wu C.I."/>
            <person name="Wu G."/>
            <person name="Yamamoto D."/>
            <person name="Yang H.P."/>
            <person name="Yang S.P."/>
            <person name="Yorke J.A."/>
            <person name="Yoshida K."/>
            <person name="Zdobnov E."/>
            <person name="Zhang P."/>
            <person name="Zhang Y."/>
            <person name="Zimin A.V."/>
            <person name="Baldwin J."/>
            <person name="Abdouelleil A."/>
            <person name="Abdulkadir J."/>
            <person name="Abebe A."/>
            <person name="Abera B."/>
            <person name="Abreu J."/>
            <person name="Acer S.C."/>
            <person name="Aftuck L."/>
            <person name="Alexander A."/>
            <person name="An P."/>
            <person name="Anderson E."/>
            <person name="Anderson S."/>
            <person name="Arachi H."/>
            <person name="Azer M."/>
            <person name="Bachantsang P."/>
            <person name="Barry A."/>
            <person name="Bayul T."/>
            <person name="Berlin A."/>
            <person name="Bessette D."/>
            <person name="Bloom T."/>
            <person name="Blye J."/>
            <person name="Boguslavskiy L."/>
            <person name="Bonnet C."/>
            <person name="Boukhgalter B."/>
            <person name="Bourzgui I."/>
            <person name="Brown A."/>
            <person name="Cahill P."/>
            <person name="Channer S."/>
            <person name="Cheshatsang Y."/>
            <person name="Chuda L."/>
            <person name="Citroen M."/>
            <person name="Collymore A."/>
            <person name="Cooke P."/>
            <person name="Costello M."/>
            <person name="D'Aco K."/>
            <person name="Daza R."/>
            <person name="De Haan G."/>
            <person name="DeGray S."/>
            <person name="DeMaso C."/>
            <person name="Dhargay N."/>
            <person name="Dooley K."/>
            <person name="Dooley E."/>
            <person name="Doricent M."/>
            <person name="Dorje P."/>
            <person name="Dorjee K."/>
            <person name="Dupes A."/>
            <person name="Elong R."/>
            <person name="Falk J."/>
            <person name="Farina A."/>
            <person name="Faro S."/>
            <person name="Ferguson D."/>
            <person name="Fisher S."/>
            <person name="Foley C.D."/>
            <person name="Franke A."/>
            <person name="Friedrich D."/>
            <person name="Gadbois L."/>
            <person name="Gearin G."/>
            <person name="Gearin C.R."/>
            <person name="Giannoukos G."/>
            <person name="Goode T."/>
            <person name="Graham J."/>
            <person name="Grandbois E."/>
            <person name="Grewal S."/>
            <person name="Gyaltsen K."/>
            <person name="Hafez N."/>
            <person name="Hagos B."/>
            <person name="Hall J."/>
            <person name="Henson C."/>
            <person name="Hollinger A."/>
            <person name="Honan T."/>
            <person name="Huard M.D."/>
            <person name="Hughes L."/>
            <person name="Hurhula B."/>
            <person name="Husby M.E."/>
            <person name="Kamat A."/>
            <person name="Kanga B."/>
            <person name="Kashin S."/>
            <person name="Khazanovich D."/>
            <person name="Kisner P."/>
            <person name="Lance K."/>
            <person name="Lara M."/>
            <person name="Lee W."/>
            <person name="Lennon N."/>
            <person name="Letendre F."/>
            <person name="LeVine R."/>
            <person name="Lipovsky A."/>
            <person name="Liu X."/>
            <person name="Liu J."/>
            <person name="Liu S."/>
            <person name="Lokyitsang T."/>
            <person name="Lokyitsang Y."/>
            <person name="Lubonja R."/>
            <person name="Lui A."/>
            <person name="MacDonald P."/>
            <person name="Magnisalis V."/>
            <person name="Maru K."/>
            <person name="Matthews C."/>
            <person name="McCusker W."/>
            <person name="McDonough S."/>
            <person name="Mehta T."/>
            <person name="Meldrim J."/>
            <person name="Meneus L."/>
            <person name="Mihai O."/>
            <person name="Mihalev A."/>
            <person name="Mihova T."/>
            <person name="Mittelman R."/>
            <person name="Mlenga V."/>
            <person name="Montmayeur A."/>
            <person name="Mulrain L."/>
            <person name="Navidi A."/>
            <person name="Naylor J."/>
            <person name="Negash T."/>
            <person name="Nguyen T."/>
            <person name="Nguyen N."/>
            <person name="Nicol R."/>
            <person name="Norbu C."/>
            <person name="Norbu N."/>
            <person name="Novod N."/>
            <person name="O'Neill B."/>
            <person name="Osman S."/>
            <person name="Markiewicz E."/>
            <person name="Oyono O.L."/>
            <person name="Patti C."/>
            <person name="Phunkhang P."/>
            <person name="Pierre F."/>
            <person name="Priest M."/>
            <person name="Raghuraman S."/>
            <person name="Rege F."/>
            <person name="Reyes R."/>
            <person name="Rise C."/>
            <person name="Rogov P."/>
            <person name="Ross K."/>
            <person name="Ryan E."/>
            <person name="Settipalli S."/>
            <person name="Shea T."/>
            <person name="Sherpa N."/>
            <person name="Shi L."/>
            <person name="Shih D."/>
            <person name="Sparrow T."/>
            <person name="Spaulding J."/>
            <person name="Stalker J."/>
            <person name="Stange-Thomann N."/>
            <person name="Stavropoulos S."/>
            <person name="Stone C."/>
            <person name="Strader C."/>
            <person name="Tesfaye S."/>
            <person name="Thomson T."/>
            <person name="Thoulutsang Y."/>
            <person name="Thoulutsang D."/>
            <person name="Topham K."/>
            <person name="Topping I."/>
            <person name="Tsamla T."/>
            <person name="Vassiliev H."/>
            <person name="Vo A."/>
            <person name="Wangchuk T."/>
            <person name="Wangdi T."/>
            <person name="Weiand M."/>
            <person name="Wilkinson J."/>
            <person name="Wilson A."/>
            <person name="Yadav S."/>
            <person name="Young G."/>
            <person name="Yu Q."/>
            <person name="Zembek L."/>
            <person name="Zhong D."/>
            <person name="Zimmer A."/>
            <person name="Zwirko Z."/>
            <person name="Jaffe D.B."/>
            <person name="Alvarez P."/>
            <person name="Brockman W."/>
            <person name="Butler J."/>
            <person name="Chin C."/>
            <person name="Gnerre S."/>
            <person name="Grabherr M."/>
            <person name="Kleber M."/>
            <person name="Mauceli E."/>
            <person name="MacCallum I."/>
        </authorList>
    </citation>
    <scope>NUCLEOTIDE SEQUENCE [LARGE SCALE GENOMIC DNA]</scope>
    <source>
        <strain evidence="3">Tucson 15081-1352.22</strain>
    </source>
</reference>
<keyword evidence="3" id="KW-1185">Reference proteome</keyword>
<feature type="compositionally biased region" description="Polar residues" evidence="1">
    <location>
        <begin position="114"/>
        <end position="126"/>
    </location>
</feature>
<dbReference type="OMA" id="RTGHSDY"/>
<accession>B4L029</accession>
<protein>
    <submittedName>
        <fullName evidence="2">Uncharacterized protein</fullName>
    </submittedName>
</protein>
<gene>
    <name evidence="2" type="primary">Dmoj\GI11733</name>
    <name evidence="2" type="ORF">Dmoj_GI11733</name>
</gene>
<dbReference type="Proteomes" id="UP000009192">
    <property type="component" value="Unassembled WGS sequence"/>
</dbReference>
<dbReference type="AlphaFoldDB" id="B4L029"/>
<feature type="compositionally biased region" description="Acidic residues" evidence="1">
    <location>
        <begin position="186"/>
        <end position="214"/>
    </location>
</feature>
<feature type="region of interest" description="Disordered" evidence="1">
    <location>
        <begin position="159"/>
        <end position="236"/>
    </location>
</feature>
<dbReference type="InParanoid" id="B4L029"/>
<evidence type="ECO:0000313" key="2">
    <source>
        <dbReference type="EMBL" id="EDW19064.1"/>
    </source>
</evidence>
<dbReference type="OrthoDB" id="7872817at2759"/>
<sequence length="236" mass="25634">MDNFHVPKKINRNVLKALGILQGAHSLTAFVPAYSIVRQVEFQMRRSKKMDNIEDCVLKSLCSLTHLGVLVRTGHSDYALRQALVFEDGTSAIPWLSTGRGLGSSGTKVAKKNPSGSKRNTTSRTTRPGPRAKSGAYRSVGHQTVLAPKPCRICLKRRSTAQKPMEADPTDEEVSALPSDPMEVPQDGDGDGDIDGDIDGDVDGDVDVDADVDSDTFTYDSRWDFNDPIPISSSKS</sequence>
<dbReference type="KEGG" id="dmo:Dmoj_GI11733"/>
<evidence type="ECO:0000256" key="1">
    <source>
        <dbReference type="SAM" id="MobiDB-lite"/>
    </source>
</evidence>
<feature type="region of interest" description="Disordered" evidence="1">
    <location>
        <begin position="101"/>
        <end position="141"/>
    </location>
</feature>
<dbReference type="EMBL" id="CH933809">
    <property type="protein sequence ID" value="EDW19064.1"/>
    <property type="molecule type" value="Genomic_DNA"/>
</dbReference>
<proteinExistence type="predicted"/>
<evidence type="ECO:0000313" key="3">
    <source>
        <dbReference type="Proteomes" id="UP000009192"/>
    </source>
</evidence>
<dbReference type="HOGENOM" id="CLU_1176504_0_0_1"/>
<name>B4L029_DROMO</name>
<organism evidence="2 3">
    <name type="scientific">Drosophila mojavensis</name>
    <name type="common">Fruit fly</name>
    <dbReference type="NCBI Taxonomy" id="7230"/>
    <lineage>
        <taxon>Eukaryota</taxon>
        <taxon>Metazoa</taxon>
        <taxon>Ecdysozoa</taxon>
        <taxon>Arthropoda</taxon>
        <taxon>Hexapoda</taxon>
        <taxon>Insecta</taxon>
        <taxon>Pterygota</taxon>
        <taxon>Neoptera</taxon>
        <taxon>Endopterygota</taxon>
        <taxon>Diptera</taxon>
        <taxon>Brachycera</taxon>
        <taxon>Muscomorpha</taxon>
        <taxon>Ephydroidea</taxon>
        <taxon>Drosophilidae</taxon>
        <taxon>Drosophila</taxon>
    </lineage>
</organism>